<name>A0A1R3HGE0_9ROSI</name>
<evidence type="ECO:0000256" key="5">
    <source>
        <dbReference type="ARBA" id="ARBA00023002"/>
    </source>
</evidence>
<feature type="chain" id="PRO_5012865010" evidence="8">
    <location>
        <begin position="19"/>
        <end position="192"/>
    </location>
</feature>
<proteinExistence type="inferred from homology"/>
<dbReference type="EMBL" id="AWUE01020243">
    <property type="protein sequence ID" value="OMO69318.1"/>
    <property type="molecule type" value="Genomic_DNA"/>
</dbReference>
<dbReference type="Proteomes" id="UP000187203">
    <property type="component" value="Unassembled WGS sequence"/>
</dbReference>
<dbReference type="GO" id="GO:0016705">
    <property type="term" value="F:oxidoreductase activity, acting on paired donors, with incorporation or reduction of molecular oxygen"/>
    <property type="evidence" value="ECO:0007669"/>
    <property type="project" value="InterPro"/>
</dbReference>
<accession>A0A1R3HGE0</accession>
<dbReference type="GO" id="GO:0004497">
    <property type="term" value="F:monooxygenase activity"/>
    <property type="evidence" value="ECO:0007669"/>
    <property type="project" value="UniProtKB-KW"/>
</dbReference>
<reference evidence="10" key="1">
    <citation type="submission" date="2013-09" db="EMBL/GenBank/DDBJ databases">
        <title>Corchorus olitorius genome sequencing.</title>
        <authorList>
            <person name="Alam M."/>
            <person name="Haque M.S."/>
            <person name="Islam M.S."/>
            <person name="Emdad E.M."/>
            <person name="Islam M.M."/>
            <person name="Ahmed B."/>
            <person name="Halim A."/>
            <person name="Hossen Q.M.M."/>
            <person name="Hossain M.Z."/>
            <person name="Ahmed R."/>
            <person name="Khan M.M."/>
            <person name="Islam R."/>
            <person name="Rashid M.M."/>
            <person name="Khan S.A."/>
            <person name="Rahman M.S."/>
            <person name="Alam M."/>
            <person name="Yahiya A.S."/>
            <person name="Khan M.S."/>
            <person name="Azam M.S."/>
            <person name="Haque T."/>
            <person name="Lashkar M.Z.H."/>
            <person name="Akhand A.I."/>
            <person name="Morshed G."/>
            <person name="Roy S."/>
            <person name="Uddin K.S."/>
            <person name="Rabeya T."/>
            <person name="Hossain A.S."/>
            <person name="Chowdhury A."/>
            <person name="Snigdha A.R."/>
            <person name="Mortoza M.S."/>
            <person name="Matin S.A."/>
            <person name="Hoque S.M.E."/>
            <person name="Islam M.K."/>
            <person name="Roy D.K."/>
            <person name="Haider R."/>
            <person name="Moosa M.M."/>
            <person name="Elias S.M."/>
            <person name="Hasan A.M."/>
            <person name="Jahan S."/>
            <person name="Shafiuddin M."/>
            <person name="Mahmood N."/>
            <person name="Shommy N.S."/>
        </authorList>
    </citation>
    <scope>NUCLEOTIDE SEQUENCE [LARGE SCALE GENOMIC DNA]</scope>
    <source>
        <strain evidence="10">cv. O-4</strain>
    </source>
</reference>
<dbReference type="InterPro" id="IPR036396">
    <property type="entry name" value="Cyt_P450_sf"/>
</dbReference>
<organism evidence="9 10">
    <name type="scientific">Corchorus olitorius</name>
    <dbReference type="NCBI Taxonomy" id="93759"/>
    <lineage>
        <taxon>Eukaryota</taxon>
        <taxon>Viridiplantae</taxon>
        <taxon>Streptophyta</taxon>
        <taxon>Embryophyta</taxon>
        <taxon>Tracheophyta</taxon>
        <taxon>Spermatophyta</taxon>
        <taxon>Magnoliopsida</taxon>
        <taxon>eudicotyledons</taxon>
        <taxon>Gunneridae</taxon>
        <taxon>Pentapetalae</taxon>
        <taxon>rosids</taxon>
        <taxon>malvids</taxon>
        <taxon>Malvales</taxon>
        <taxon>Malvaceae</taxon>
        <taxon>Grewioideae</taxon>
        <taxon>Apeibeae</taxon>
        <taxon>Corchorus</taxon>
    </lineage>
</organism>
<gene>
    <name evidence="9" type="ORF">COLO4_29134</name>
</gene>
<keyword evidence="5" id="KW-0560">Oxidoreductase</keyword>
<evidence type="ECO:0000313" key="10">
    <source>
        <dbReference type="Proteomes" id="UP000187203"/>
    </source>
</evidence>
<dbReference type="STRING" id="93759.A0A1R3HGE0"/>
<dbReference type="AlphaFoldDB" id="A0A1R3HGE0"/>
<evidence type="ECO:0000256" key="8">
    <source>
        <dbReference type="SAM" id="SignalP"/>
    </source>
</evidence>
<comment type="caution">
    <text evidence="9">The sequence shown here is derived from an EMBL/GenBank/DDBJ whole genome shotgun (WGS) entry which is preliminary data.</text>
</comment>
<evidence type="ECO:0000256" key="1">
    <source>
        <dbReference type="ARBA" id="ARBA00001971"/>
    </source>
</evidence>
<evidence type="ECO:0000256" key="2">
    <source>
        <dbReference type="ARBA" id="ARBA00010617"/>
    </source>
</evidence>
<dbReference type="PANTHER" id="PTHR24296">
    <property type="entry name" value="CYTOCHROME P450"/>
    <property type="match status" value="1"/>
</dbReference>
<dbReference type="GO" id="GO:0005506">
    <property type="term" value="F:iron ion binding"/>
    <property type="evidence" value="ECO:0007669"/>
    <property type="project" value="InterPro"/>
</dbReference>
<evidence type="ECO:0000256" key="3">
    <source>
        <dbReference type="ARBA" id="ARBA00022617"/>
    </source>
</evidence>
<dbReference type="Gene3D" id="1.10.630.10">
    <property type="entry name" value="Cytochrome P450"/>
    <property type="match status" value="1"/>
</dbReference>
<keyword evidence="6" id="KW-0408">Iron</keyword>
<keyword evidence="4" id="KW-0479">Metal-binding</keyword>
<evidence type="ECO:0000256" key="7">
    <source>
        <dbReference type="ARBA" id="ARBA00023033"/>
    </source>
</evidence>
<dbReference type="GO" id="GO:0020037">
    <property type="term" value="F:heme binding"/>
    <property type="evidence" value="ECO:0007669"/>
    <property type="project" value="InterPro"/>
</dbReference>
<protein>
    <submittedName>
        <fullName evidence="9">Cytochrome P450</fullName>
    </submittedName>
</protein>
<comment type="cofactor">
    <cofactor evidence="1">
        <name>heme</name>
        <dbReference type="ChEBI" id="CHEBI:30413"/>
    </cofactor>
</comment>
<keyword evidence="3" id="KW-0349">Heme</keyword>
<evidence type="ECO:0000313" key="9">
    <source>
        <dbReference type="EMBL" id="OMO69318.1"/>
    </source>
</evidence>
<feature type="signal peptide" evidence="8">
    <location>
        <begin position="1"/>
        <end position="18"/>
    </location>
</feature>
<evidence type="ECO:0000256" key="6">
    <source>
        <dbReference type="ARBA" id="ARBA00023004"/>
    </source>
</evidence>
<comment type="similarity">
    <text evidence="2">Belongs to the cytochrome P450 family.</text>
</comment>
<sequence>MLFILVISVASILFLSHWYKNRNSLVTNWPIVGMLPGLVWNSDRIFDFFTHEILDLCGGTFKFKGPWFPSLDFVLTSNPMNVNYILSKNFLNYEKGSEFREIFMPFGEGIVTSDSDSWKSQRKNLHSLMIKNNGIDEVDIEDVLQRFDYDNICLLALGFDSKTLSVLFPQDSNRNAFNVIEDALANRFGRFC</sequence>
<keyword evidence="7" id="KW-0503">Monooxygenase</keyword>
<keyword evidence="10" id="KW-1185">Reference proteome</keyword>
<dbReference type="SUPFAM" id="SSF48264">
    <property type="entry name" value="Cytochrome P450"/>
    <property type="match status" value="1"/>
</dbReference>
<evidence type="ECO:0000256" key="4">
    <source>
        <dbReference type="ARBA" id="ARBA00022723"/>
    </source>
</evidence>
<keyword evidence="8" id="KW-0732">Signal</keyword>
<dbReference type="OrthoDB" id="993953at2759"/>